<name>A0ABW8D3I9_9GAMM</name>
<proteinExistence type="predicted"/>
<keyword evidence="2" id="KW-1185">Reference proteome</keyword>
<dbReference type="Pfam" id="PF10972">
    <property type="entry name" value="CsiV"/>
    <property type="match status" value="1"/>
</dbReference>
<dbReference type="PROSITE" id="PS51257">
    <property type="entry name" value="PROKAR_LIPOPROTEIN"/>
    <property type="match status" value="1"/>
</dbReference>
<sequence length="184" mass="20655">MQRLLIITITVLYSCLSFAKPNYQIDLIVFAQNPSTTQNSGPGLDSPLIPMAYTNAISLRSSSEKTQKPYCLLSNSYSSLKDQYYLLSRRSPHPVLGHYSWRQPANNQSSVALPLVEHNGWQMQGTLRITQSAYYNFDANIQVSPPGNPQASMSISQKQRLKGDTVYYLDNDHLGMVVKVHQVS</sequence>
<dbReference type="RefSeq" id="WP_400185844.1">
    <property type="nucleotide sequence ID" value="NZ_JBGORX010000001.1"/>
</dbReference>
<organism evidence="1 2">
    <name type="scientific">Legionella lytica</name>
    <dbReference type="NCBI Taxonomy" id="96232"/>
    <lineage>
        <taxon>Bacteria</taxon>
        <taxon>Pseudomonadati</taxon>
        <taxon>Pseudomonadota</taxon>
        <taxon>Gammaproteobacteria</taxon>
        <taxon>Legionellales</taxon>
        <taxon>Legionellaceae</taxon>
        <taxon>Legionella</taxon>
    </lineage>
</organism>
<reference evidence="1 2" key="1">
    <citation type="submission" date="2024-08" db="EMBL/GenBank/DDBJ databases">
        <title>Draft Genome Sequence of Legionella lytica strain DSB2004, Isolated From a Fire Sprinkler System.</title>
        <authorList>
            <person name="Everhart A.D."/>
            <person name="Kidane D.T."/>
            <person name="Farone A.L."/>
            <person name="Farone M.B."/>
        </authorList>
    </citation>
    <scope>NUCLEOTIDE SEQUENCE [LARGE SCALE GENOMIC DNA]</scope>
    <source>
        <strain evidence="1 2">DSB2004</strain>
    </source>
</reference>
<dbReference type="EMBL" id="JBGORX010000001">
    <property type="protein sequence ID" value="MFJ1267263.1"/>
    <property type="molecule type" value="Genomic_DNA"/>
</dbReference>
<comment type="caution">
    <text evidence="1">The sequence shown here is derived from an EMBL/GenBank/DDBJ whole genome shotgun (WGS) entry which is preliminary data.</text>
</comment>
<gene>
    <name evidence="1" type="ORF">ACD661_01690</name>
</gene>
<dbReference type="Proteomes" id="UP001615550">
    <property type="component" value="Unassembled WGS sequence"/>
</dbReference>
<evidence type="ECO:0000313" key="1">
    <source>
        <dbReference type="EMBL" id="MFJ1267263.1"/>
    </source>
</evidence>
<accession>A0ABW8D3I9</accession>
<evidence type="ECO:0000313" key="2">
    <source>
        <dbReference type="Proteomes" id="UP001615550"/>
    </source>
</evidence>
<protein>
    <submittedName>
        <fullName evidence="1">CsiV family protein</fullName>
    </submittedName>
</protein>
<dbReference type="InterPro" id="IPR021241">
    <property type="entry name" value="CsiV"/>
</dbReference>